<gene>
    <name evidence="2" type="ORF">MNVM_23650</name>
</gene>
<dbReference type="InterPro" id="IPR011335">
    <property type="entry name" value="Restrct_endonuc-II-like"/>
</dbReference>
<dbReference type="AlphaFoldDB" id="A0A7I7JPY0"/>
<dbReference type="Pfam" id="PF04480">
    <property type="entry name" value="DUF559"/>
    <property type="match status" value="1"/>
</dbReference>
<evidence type="ECO:0000259" key="1">
    <source>
        <dbReference type="Pfam" id="PF04480"/>
    </source>
</evidence>
<dbReference type="Gene3D" id="3.40.960.10">
    <property type="entry name" value="VSR Endonuclease"/>
    <property type="match status" value="1"/>
</dbReference>
<evidence type="ECO:0000313" key="2">
    <source>
        <dbReference type="EMBL" id="BBX13284.1"/>
    </source>
</evidence>
<sequence length="305" mass="33378">MDELDRPFLGTEALADKAIPERAMRTLYQPVYPGVYAPWGVELSARQRAEAAWLWSRRHAVVAGNSAAALLGAKWVSPALDAELVYGNHKTPPRLVVHRDTLAPGEVTTVDGMAVTTPARTAFDIGRRTRSRLHAVQRLDALANATEVGVADVEAVIAEHPGARHLNGLRAVLPLVDDGAESYQETSTRLVLIDAGFPTPETQIVVRDAFGGFVARVDMGYRELKVGIEYDGSQHWNDPKQRQRDIDRQVALAEQGWLIIRVSTVLLRYREATLIGRVRDAMYAAGWAGQAASGSLATLDRRVAS</sequence>
<evidence type="ECO:0000313" key="3">
    <source>
        <dbReference type="Proteomes" id="UP000466997"/>
    </source>
</evidence>
<proteinExistence type="predicted"/>
<dbReference type="InterPro" id="IPR007569">
    <property type="entry name" value="DUF559"/>
</dbReference>
<protein>
    <recommendedName>
        <fullName evidence="1">DUF559 domain-containing protein</fullName>
    </recommendedName>
</protein>
<name>A0A7I7JPY0_9MYCO</name>
<keyword evidence="3" id="KW-1185">Reference proteome</keyword>
<dbReference type="Proteomes" id="UP000466997">
    <property type="component" value="Chromosome"/>
</dbReference>
<dbReference type="KEGG" id="mnm:MNVM_23650"/>
<organism evidence="2 3">
    <name type="scientific">Mycobacterium novum</name>
    <dbReference type="NCBI Taxonomy" id="2492438"/>
    <lineage>
        <taxon>Bacteria</taxon>
        <taxon>Bacillati</taxon>
        <taxon>Actinomycetota</taxon>
        <taxon>Actinomycetes</taxon>
        <taxon>Mycobacteriales</taxon>
        <taxon>Mycobacteriaceae</taxon>
        <taxon>Mycobacterium</taxon>
    </lineage>
</organism>
<reference evidence="2 3" key="1">
    <citation type="journal article" date="2019" name="Emerg. Microbes Infect.">
        <title>Comprehensive subspecies identification of 175 nontuberculous mycobacteria species based on 7547 genomic profiles.</title>
        <authorList>
            <person name="Matsumoto Y."/>
            <person name="Kinjo T."/>
            <person name="Motooka D."/>
            <person name="Nabeya D."/>
            <person name="Jung N."/>
            <person name="Uechi K."/>
            <person name="Horii T."/>
            <person name="Iida T."/>
            <person name="Fujita J."/>
            <person name="Nakamura S."/>
        </authorList>
    </citation>
    <scope>NUCLEOTIDE SEQUENCE [LARGE SCALE GENOMIC DNA]</scope>
    <source>
        <strain evidence="2 3">JCM 6391</strain>
    </source>
</reference>
<feature type="domain" description="DUF559" evidence="1">
    <location>
        <begin position="217"/>
        <end position="263"/>
    </location>
</feature>
<dbReference type="RefSeq" id="WP_193464994.1">
    <property type="nucleotide sequence ID" value="NZ_AP022562.1"/>
</dbReference>
<dbReference type="SUPFAM" id="SSF52980">
    <property type="entry name" value="Restriction endonuclease-like"/>
    <property type="match status" value="1"/>
</dbReference>
<dbReference type="EMBL" id="AP022562">
    <property type="protein sequence ID" value="BBX13284.1"/>
    <property type="molecule type" value="Genomic_DNA"/>
</dbReference>
<accession>A0A7I7JPY0</accession>